<dbReference type="Gene3D" id="3.40.50.1000">
    <property type="entry name" value="HAD superfamily/HAD-like"/>
    <property type="match status" value="1"/>
</dbReference>
<name>A0A3S4RBV1_9ACAR</name>
<evidence type="ECO:0000313" key="2">
    <source>
        <dbReference type="EMBL" id="RWS15956.1"/>
    </source>
</evidence>
<reference evidence="1 3" key="1">
    <citation type="journal article" date="2018" name="Gigascience">
        <title>Genomes of trombidid mites reveal novel predicted allergens and laterally-transferred genes associated with secondary metabolism.</title>
        <authorList>
            <person name="Dong X."/>
            <person name="Chaisiri K."/>
            <person name="Xia D."/>
            <person name="Armstrong S.D."/>
            <person name="Fang Y."/>
            <person name="Donnelly M.J."/>
            <person name="Kadowaki T."/>
            <person name="McGarry J.W."/>
            <person name="Darby A.C."/>
            <person name="Makepeace B.L."/>
        </authorList>
    </citation>
    <scope>NUCLEOTIDE SEQUENCE [LARGE SCALE GENOMIC DNA]</scope>
    <source>
        <strain evidence="1">UoL-WK</strain>
    </source>
</reference>
<protein>
    <submittedName>
        <fullName evidence="1">Enolase-phosphatase E1-like isoform X1</fullName>
    </submittedName>
</protein>
<dbReference type="InterPro" id="IPR010036">
    <property type="entry name" value="MDP_1_eu_arc"/>
</dbReference>
<sequence length="273" mass="31265">MDLKQTFGEAKENIKLEKPSVIVLRLFEVITSWSKTVSIFIQYSRENMLTYLQENWKKKFMIALIHDLREQSYVDRQSYGDTPVVFKARQTSMAIQQSVLFYLGWRLAVDGGYDVGSESSAHNQLQKLLWFDAITKGKLKIDIYPDVPQVLKKWRSENIKVYLYSSCACGEIDGNKKLMNYTNLGDLSSFFDGYFDTNKMPQNSAESYDKMSKELNVAKNEILFLTRSMNEIEVAKSTGIKTVLVIREDGIAAFSVEDVSPFTAIGKLDEIVF</sequence>
<accession>A0A3S4RBV1</accession>
<gene>
    <name evidence="1" type="ORF">B4U79_08347</name>
    <name evidence="2" type="ORF">B4U79_13374</name>
</gene>
<dbReference type="OrthoDB" id="6510516at2759"/>
<dbReference type="STRING" id="1965070.A0A3S4RBV1"/>
<dbReference type="AlphaFoldDB" id="A0A3S4RBV1"/>
<dbReference type="SUPFAM" id="SSF56784">
    <property type="entry name" value="HAD-like"/>
    <property type="match status" value="1"/>
</dbReference>
<dbReference type="Pfam" id="PF12689">
    <property type="entry name" value="Acid_PPase"/>
    <property type="match status" value="1"/>
</dbReference>
<dbReference type="GO" id="GO:0043874">
    <property type="term" value="F:acireductone synthase activity"/>
    <property type="evidence" value="ECO:0007669"/>
    <property type="project" value="TreeGrafter"/>
</dbReference>
<comment type="caution">
    <text evidence="1">The sequence shown here is derived from an EMBL/GenBank/DDBJ whole genome shotgun (WGS) entry which is preliminary data.</text>
</comment>
<reference evidence="1" key="2">
    <citation type="submission" date="2018-11" db="EMBL/GenBank/DDBJ databases">
        <title>Trombidioid mite genomics.</title>
        <authorList>
            <person name="Dong X."/>
        </authorList>
    </citation>
    <scope>NUCLEOTIDE SEQUENCE</scope>
    <source>
        <strain evidence="1">UoL-WK</strain>
    </source>
</reference>
<keyword evidence="3" id="KW-1185">Reference proteome</keyword>
<evidence type="ECO:0000313" key="3">
    <source>
        <dbReference type="Proteomes" id="UP000285301"/>
    </source>
</evidence>
<dbReference type="EMBL" id="NCKU01000775">
    <property type="protein sequence ID" value="RWS14206.1"/>
    <property type="molecule type" value="Genomic_DNA"/>
</dbReference>
<organism evidence="1 3">
    <name type="scientific">Dinothrombium tinctorium</name>
    <dbReference type="NCBI Taxonomy" id="1965070"/>
    <lineage>
        <taxon>Eukaryota</taxon>
        <taxon>Metazoa</taxon>
        <taxon>Ecdysozoa</taxon>
        <taxon>Arthropoda</taxon>
        <taxon>Chelicerata</taxon>
        <taxon>Arachnida</taxon>
        <taxon>Acari</taxon>
        <taxon>Acariformes</taxon>
        <taxon>Trombidiformes</taxon>
        <taxon>Prostigmata</taxon>
        <taxon>Anystina</taxon>
        <taxon>Parasitengona</taxon>
        <taxon>Trombidioidea</taxon>
        <taxon>Trombidiidae</taxon>
        <taxon>Dinothrombium</taxon>
    </lineage>
</organism>
<proteinExistence type="predicted"/>
<dbReference type="InterPro" id="IPR036412">
    <property type="entry name" value="HAD-like_sf"/>
</dbReference>
<dbReference type="GO" id="GO:0019509">
    <property type="term" value="P:L-methionine salvage from methylthioadenosine"/>
    <property type="evidence" value="ECO:0007669"/>
    <property type="project" value="TreeGrafter"/>
</dbReference>
<dbReference type="InterPro" id="IPR023214">
    <property type="entry name" value="HAD_sf"/>
</dbReference>
<evidence type="ECO:0000313" key="1">
    <source>
        <dbReference type="EMBL" id="RWS14206.1"/>
    </source>
</evidence>
<dbReference type="EMBL" id="NCKU01000333">
    <property type="protein sequence ID" value="RWS15956.1"/>
    <property type="molecule type" value="Genomic_DNA"/>
</dbReference>
<dbReference type="PANTHER" id="PTHR20371">
    <property type="entry name" value="ENOLASE-PHOSPHATASE E1"/>
    <property type="match status" value="1"/>
</dbReference>
<dbReference type="PANTHER" id="PTHR20371:SF1">
    <property type="entry name" value="ENOLASE-PHOSPHATASE E1"/>
    <property type="match status" value="1"/>
</dbReference>
<dbReference type="Proteomes" id="UP000285301">
    <property type="component" value="Unassembled WGS sequence"/>
</dbReference>